<evidence type="ECO:0000256" key="1">
    <source>
        <dbReference type="ARBA" id="ARBA00023015"/>
    </source>
</evidence>
<dbReference type="SMART" id="SM00342">
    <property type="entry name" value="HTH_ARAC"/>
    <property type="match status" value="1"/>
</dbReference>
<name>A0ABN3EB57_9ACTN</name>
<feature type="domain" description="HTH araC/xylS-type" evidence="4">
    <location>
        <begin position="220"/>
        <end position="318"/>
    </location>
</feature>
<feature type="region of interest" description="Disordered" evidence="3">
    <location>
        <begin position="325"/>
        <end position="344"/>
    </location>
</feature>
<dbReference type="CDD" id="cd03137">
    <property type="entry name" value="GATase1_AraC_1"/>
    <property type="match status" value="1"/>
</dbReference>
<dbReference type="EMBL" id="BAAATR010000018">
    <property type="protein sequence ID" value="GAA2253528.1"/>
    <property type="molecule type" value="Genomic_DNA"/>
</dbReference>
<gene>
    <name evidence="5" type="ORF">GCM10010430_41600</name>
</gene>
<evidence type="ECO:0000313" key="5">
    <source>
        <dbReference type="EMBL" id="GAA2253528.1"/>
    </source>
</evidence>
<sequence length="344" mass="36530">MTTTARQVVIIGYDQADLLDIACVADTLDAANRLGAEPAYDLRLATPHGRPVRSSTGLVLMSQAAVERVRGPLDTLLVVGGLGHLTAAADADLVSHVRRLAARSRRVASVCTGASILAAAGLLDGRRATTHWAYARELAVRHPKVTVDPRPLYLVDGDVSTSAGVTSALDLTLAAVEADHGPELARLVARWLVTYMQRPGNQEQLSIYVKDPPPEHRVLRRLVLHITGHLDADLGTAALAARADISERHLSRLFLDRLGQPPARFVRTARTEAAARLLETTALPLAAIAGRCGFGSTETLRQAFHAHYGISPSAYRLALRAGPPSAALPAPSEAVPTDAVDGRG</sequence>
<dbReference type="SUPFAM" id="SSF46689">
    <property type="entry name" value="Homeodomain-like"/>
    <property type="match status" value="2"/>
</dbReference>
<evidence type="ECO:0000256" key="2">
    <source>
        <dbReference type="ARBA" id="ARBA00023163"/>
    </source>
</evidence>
<accession>A0ABN3EB57</accession>
<feature type="compositionally biased region" description="Low complexity" evidence="3">
    <location>
        <begin position="325"/>
        <end position="336"/>
    </location>
</feature>
<keyword evidence="2" id="KW-0804">Transcription</keyword>
<dbReference type="Pfam" id="PF01965">
    <property type="entry name" value="DJ-1_PfpI"/>
    <property type="match status" value="1"/>
</dbReference>
<dbReference type="PANTHER" id="PTHR43130">
    <property type="entry name" value="ARAC-FAMILY TRANSCRIPTIONAL REGULATOR"/>
    <property type="match status" value="1"/>
</dbReference>
<comment type="caution">
    <text evidence="5">The sequence shown here is derived from an EMBL/GenBank/DDBJ whole genome shotgun (WGS) entry which is preliminary data.</text>
</comment>
<dbReference type="InterPro" id="IPR002818">
    <property type="entry name" value="DJ-1/PfpI"/>
</dbReference>
<dbReference type="PANTHER" id="PTHR43130:SF3">
    <property type="entry name" value="HTH-TYPE TRANSCRIPTIONAL REGULATOR RV1931C"/>
    <property type="match status" value="1"/>
</dbReference>
<dbReference type="Gene3D" id="1.10.10.60">
    <property type="entry name" value="Homeodomain-like"/>
    <property type="match status" value="1"/>
</dbReference>
<dbReference type="InterPro" id="IPR018060">
    <property type="entry name" value="HTH_AraC"/>
</dbReference>
<evidence type="ECO:0000259" key="4">
    <source>
        <dbReference type="PROSITE" id="PS01124"/>
    </source>
</evidence>
<organism evidence="5 6">
    <name type="scientific">Kitasatospora cystarginea</name>
    <dbReference type="NCBI Taxonomy" id="58350"/>
    <lineage>
        <taxon>Bacteria</taxon>
        <taxon>Bacillati</taxon>
        <taxon>Actinomycetota</taxon>
        <taxon>Actinomycetes</taxon>
        <taxon>Kitasatosporales</taxon>
        <taxon>Streptomycetaceae</taxon>
        <taxon>Kitasatospora</taxon>
    </lineage>
</organism>
<dbReference type="Gene3D" id="3.40.50.880">
    <property type="match status" value="1"/>
</dbReference>
<evidence type="ECO:0000256" key="3">
    <source>
        <dbReference type="SAM" id="MobiDB-lite"/>
    </source>
</evidence>
<dbReference type="SUPFAM" id="SSF52317">
    <property type="entry name" value="Class I glutamine amidotransferase-like"/>
    <property type="match status" value="1"/>
</dbReference>
<protein>
    <submittedName>
        <fullName evidence="5">DJ-1/PfpI family protein</fullName>
    </submittedName>
</protein>
<dbReference type="Pfam" id="PF12833">
    <property type="entry name" value="HTH_18"/>
    <property type="match status" value="1"/>
</dbReference>
<reference evidence="5 6" key="1">
    <citation type="journal article" date="2019" name="Int. J. Syst. Evol. Microbiol.">
        <title>The Global Catalogue of Microorganisms (GCM) 10K type strain sequencing project: providing services to taxonomists for standard genome sequencing and annotation.</title>
        <authorList>
            <consortium name="The Broad Institute Genomics Platform"/>
            <consortium name="The Broad Institute Genome Sequencing Center for Infectious Disease"/>
            <person name="Wu L."/>
            <person name="Ma J."/>
        </authorList>
    </citation>
    <scope>NUCLEOTIDE SEQUENCE [LARGE SCALE GENOMIC DNA]</scope>
    <source>
        <strain evidence="5 6">JCM 7356</strain>
    </source>
</reference>
<dbReference type="InterPro" id="IPR052158">
    <property type="entry name" value="INH-QAR"/>
</dbReference>
<keyword evidence="6" id="KW-1185">Reference proteome</keyword>
<keyword evidence="1" id="KW-0805">Transcription regulation</keyword>
<dbReference type="PROSITE" id="PS01124">
    <property type="entry name" value="HTH_ARAC_FAMILY_2"/>
    <property type="match status" value="1"/>
</dbReference>
<dbReference type="InterPro" id="IPR009057">
    <property type="entry name" value="Homeodomain-like_sf"/>
</dbReference>
<evidence type="ECO:0000313" key="6">
    <source>
        <dbReference type="Proteomes" id="UP001500305"/>
    </source>
</evidence>
<dbReference type="InterPro" id="IPR029062">
    <property type="entry name" value="Class_I_gatase-like"/>
</dbReference>
<proteinExistence type="predicted"/>
<dbReference type="Proteomes" id="UP001500305">
    <property type="component" value="Unassembled WGS sequence"/>
</dbReference>